<evidence type="ECO:0000313" key="1">
    <source>
        <dbReference type="EMBL" id="OWZ04645.1"/>
    </source>
</evidence>
<name>A0A225VH49_9STRA</name>
<accession>A0A225VH49</accession>
<dbReference type="EMBL" id="NBNE01004852">
    <property type="protein sequence ID" value="OWZ04645.1"/>
    <property type="molecule type" value="Genomic_DNA"/>
</dbReference>
<dbReference type="Proteomes" id="UP000198211">
    <property type="component" value="Unassembled WGS sequence"/>
</dbReference>
<keyword evidence="2" id="KW-1185">Reference proteome</keyword>
<organism evidence="1 2">
    <name type="scientific">Phytophthora megakarya</name>
    <dbReference type="NCBI Taxonomy" id="4795"/>
    <lineage>
        <taxon>Eukaryota</taxon>
        <taxon>Sar</taxon>
        <taxon>Stramenopiles</taxon>
        <taxon>Oomycota</taxon>
        <taxon>Peronosporomycetes</taxon>
        <taxon>Peronosporales</taxon>
        <taxon>Peronosporaceae</taxon>
        <taxon>Phytophthora</taxon>
    </lineage>
</organism>
<dbReference type="AlphaFoldDB" id="A0A225VH49"/>
<evidence type="ECO:0000313" key="2">
    <source>
        <dbReference type="Proteomes" id="UP000198211"/>
    </source>
</evidence>
<gene>
    <name evidence="1" type="ORF">PHMEG_00023419</name>
</gene>
<sequence>MWAMSGTKKQSVVARAFPVEIEERVKIQYTYAGIRYSGHKRYVLVQAGRNQLMEPLEIAVNGVESHEKSWCIMLEVAPGICLLQRCIGLTVNMSFLVVNSSLRYFVKR</sequence>
<protein>
    <submittedName>
        <fullName evidence="1">Uncharacterized protein</fullName>
    </submittedName>
</protein>
<comment type="caution">
    <text evidence="1">The sequence shown here is derived from an EMBL/GenBank/DDBJ whole genome shotgun (WGS) entry which is preliminary data.</text>
</comment>
<dbReference type="OrthoDB" id="127745at2759"/>
<reference evidence="2" key="1">
    <citation type="submission" date="2017-03" db="EMBL/GenBank/DDBJ databases">
        <title>Phytopthora megakarya and P. palmivora, two closely related causual agents of cacao black pod achieved similar genome size and gene model numbers by different mechanisms.</title>
        <authorList>
            <person name="Ali S."/>
            <person name="Shao J."/>
            <person name="Larry D.J."/>
            <person name="Kronmiller B."/>
            <person name="Shen D."/>
            <person name="Strem M.D."/>
            <person name="Melnick R.L."/>
            <person name="Guiltinan M.J."/>
            <person name="Tyler B.M."/>
            <person name="Meinhardt L.W."/>
            <person name="Bailey B.A."/>
        </authorList>
    </citation>
    <scope>NUCLEOTIDE SEQUENCE [LARGE SCALE GENOMIC DNA]</scope>
    <source>
        <strain evidence="2">zdho120</strain>
    </source>
</reference>
<proteinExistence type="predicted"/>